<dbReference type="RefSeq" id="WP_103806552.1">
    <property type="nucleotide sequence ID" value="NZ_PQVG01000007.1"/>
</dbReference>
<reference evidence="1 2" key="1">
    <citation type="submission" date="2018-01" db="EMBL/GenBank/DDBJ databases">
        <authorList>
            <person name="Gaut B.S."/>
            <person name="Morton B.R."/>
            <person name="Clegg M.T."/>
            <person name="Duvall M.R."/>
        </authorList>
    </citation>
    <scope>NUCLEOTIDE SEQUENCE [LARGE SCALE GENOMIC DNA]</scope>
    <source>
        <strain evidence="1 2">HR-AY</strain>
    </source>
</reference>
<keyword evidence="2" id="KW-1185">Reference proteome</keyword>
<comment type="caution">
    <text evidence="1">The sequence shown here is derived from an EMBL/GenBank/DDBJ whole genome shotgun (WGS) entry which is preliminary data.</text>
</comment>
<sequence length="286" mass="34128">MSINIKNKSSILVNTCDNFEDCWIPFFKLFTIYWPDFNGKIYLNTEYKDFSYPGLDIVCTKVCEVNKVPHSVRATWSQCLSWTLEAIDTDVVLYMQEDYFLKDFVKNDLIEKYVQMMVENNDIDCIHLTDQAVIPNNKSIDYEGLYTVQNNQKYQISCQAALWKKETLQSYLRIYENAWQFEEFGSKRAAVLNHNFYVVDKSWVQLNVFEIIPYVFTGIMQGRWFEEVVPLFEKHNLEVDYTKRGFVKDKPPKPLKNRIKYRLNKFPIWIRHLTDIYQIKSSLNKK</sequence>
<dbReference type="EMBL" id="PQVG01000007">
    <property type="protein sequence ID" value="POY38118.1"/>
    <property type="molecule type" value="Genomic_DNA"/>
</dbReference>
<evidence type="ECO:0008006" key="3">
    <source>
        <dbReference type="Google" id="ProtNLM"/>
    </source>
</evidence>
<dbReference type="OrthoDB" id="8807075at2"/>
<evidence type="ECO:0000313" key="2">
    <source>
        <dbReference type="Proteomes" id="UP000237310"/>
    </source>
</evidence>
<proteinExistence type="predicted"/>
<dbReference type="Proteomes" id="UP000237310">
    <property type="component" value="Unassembled WGS sequence"/>
</dbReference>
<protein>
    <recommendedName>
        <fullName evidence="3">Glycosyl transferase</fullName>
    </recommendedName>
</protein>
<dbReference type="AlphaFoldDB" id="A0A2S5A6B4"/>
<accession>A0A2S5A6B4</accession>
<evidence type="ECO:0000313" key="1">
    <source>
        <dbReference type="EMBL" id="POY38118.1"/>
    </source>
</evidence>
<gene>
    <name evidence="1" type="ORF">C3L50_12660</name>
</gene>
<organism evidence="1 2">
    <name type="scientific">Flavobacterium alvei</name>
    <dbReference type="NCBI Taxonomy" id="2080416"/>
    <lineage>
        <taxon>Bacteria</taxon>
        <taxon>Pseudomonadati</taxon>
        <taxon>Bacteroidota</taxon>
        <taxon>Flavobacteriia</taxon>
        <taxon>Flavobacteriales</taxon>
        <taxon>Flavobacteriaceae</taxon>
        <taxon>Flavobacterium</taxon>
    </lineage>
</organism>
<name>A0A2S5A6B4_9FLAO</name>